<dbReference type="Proteomes" id="UP000305778">
    <property type="component" value="Unassembled WGS sequence"/>
</dbReference>
<name>A0A4U0RVC9_9ACTN</name>
<protein>
    <recommendedName>
        <fullName evidence="4">Helix-turn-helix domain-containing protein</fullName>
    </recommendedName>
</protein>
<dbReference type="OrthoDB" id="3871158at2"/>
<comment type="caution">
    <text evidence="2">The sequence shown here is derived from an EMBL/GenBank/DDBJ whole genome shotgun (WGS) entry which is preliminary data.</text>
</comment>
<reference evidence="2 3" key="1">
    <citation type="submission" date="2019-04" db="EMBL/GenBank/DDBJ databases">
        <title>Streptomyces oryziradicis sp. nov., a novel actinomycete isolated from rhizosphere soil of rice (Oryza sativa L.).</title>
        <authorList>
            <person name="Li C."/>
        </authorList>
    </citation>
    <scope>NUCLEOTIDE SEQUENCE [LARGE SCALE GENOMIC DNA]</scope>
    <source>
        <strain evidence="2 3">NEAU-C40</strain>
    </source>
</reference>
<feature type="region of interest" description="Disordered" evidence="1">
    <location>
        <begin position="102"/>
        <end position="180"/>
    </location>
</feature>
<evidence type="ECO:0008006" key="4">
    <source>
        <dbReference type="Google" id="ProtNLM"/>
    </source>
</evidence>
<gene>
    <name evidence="2" type="ORF">FCI23_43410</name>
</gene>
<evidence type="ECO:0000256" key="1">
    <source>
        <dbReference type="SAM" id="MobiDB-lite"/>
    </source>
</evidence>
<feature type="compositionally biased region" description="Pro residues" evidence="1">
    <location>
        <begin position="137"/>
        <end position="149"/>
    </location>
</feature>
<evidence type="ECO:0000313" key="2">
    <source>
        <dbReference type="EMBL" id="TKA00186.1"/>
    </source>
</evidence>
<feature type="region of interest" description="Disordered" evidence="1">
    <location>
        <begin position="262"/>
        <end position="284"/>
    </location>
</feature>
<sequence>MFRHAIAPRRFFLQVPNDVIRHPRLNCDAKALLLYVLSLPEGVNEPLQRSAEKVGLKKSAFTTAKRQLLAEGYLHEWRQQGRGGRWGTEQLIANVPLNHEEAERARHGEPPSAPEPAVGGPDRRAVGRSQEQQPGNTPNPLPSPPAPDVPEPEEAETPPEPPTGPDADAGPDAGLDARPDAADGSLLQQAAFTLAAVSHNEPRLQLGGRDITQLAPLAAQWLAHGCKPEHLRHALTTGLPSTVLNPAGFLRDRLRRKMPLPAPQPAPEAGLKPPFGECDQCRDPLPRGQQTGNCRRCAAAAPPPASTRSCLATVRAVLSGQLGSGLAPAFTLP</sequence>
<accession>A0A4U0RVC9</accession>
<organism evidence="2 3">
    <name type="scientific">Actinacidiphila oryziradicis</name>
    <dbReference type="NCBI Taxonomy" id="2571141"/>
    <lineage>
        <taxon>Bacteria</taxon>
        <taxon>Bacillati</taxon>
        <taxon>Actinomycetota</taxon>
        <taxon>Actinomycetes</taxon>
        <taxon>Kitasatosporales</taxon>
        <taxon>Streptomycetaceae</taxon>
        <taxon>Actinacidiphila</taxon>
    </lineage>
</organism>
<dbReference type="EMBL" id="SUMC01000089">
    <property type="protein sequence ID" value="TKA00186.1"/>
    <property type="molecule type" value="Genomic_DNA"/>
</dbReference>
<proteinExistence type="predicted"/>
<keyword evidence="3" id="KW-1185">Reference proteome</keyword>
<feature type="compositionally biased region" description="Low complexity" evidence="1">
    <location>
        <begin position="165"/>
        <end position="174"/>
    </location>
</feature>
<dbReference type="AlphaFoldDB" id="A0A4U0RVC9"/>
<dbReference type="RefSeq" id="WP_136729569.1">
    <property type="nucleotide sequence ID" value="NZ_SUMC01000089.1"/>
</dbReference>
<evidence type="ECO:0000313" key="3">
    <source>
        <dbReference type="Proteomes" id="UP000305778"/>
    </source>
</evidence>